<sequence length="428" mass="49526">MLFTEDFLHYVWKFRLFDRLNLQTTEGEELEVYSAGLHNTHAGPDFQNARIRIGETTWAGNAELHLSSSDWQRHGHTTDNAYDNVILHVVYRDDEPLIRKDGKRVPTLELKDRINPDLYNRYHNLVFGTQTIIPCEASIAKVDGLTMENWLTRILVERLEKRSETVIAALNQNRGDWEETFYQFLAANFGFKTNALPFELMAKSLPQSILGKHKNSPMQIEALIFGQAGFLNEDFADEYPQKLKNEYEFLQKKFSLTPIENHLWKFLRMRPQNFPTIRLAQFAALVVQSNHLFSKILETKEVKQLRDLFSNLQVNPYWETHYRFDKESKPAGKHLGASSVDTILLNTVALFLFSYGRHLQQQYFISRALKLLENIPGEQNNITADFANLGLKINTAFESQALLELKNNYCDHKKCLQCGVGIKILKPA</sequence>
<keyword evidence="2" id="KW-1185">Reference proteome</keyword>
<name>A0A926S2S1_9SPHI</name>
<comment type="caution">
    <text evidence="1">The sequence shown here is derived from an EMBL/GenBank/DDBJ whole genome shotgun (WGS) entry which is preliminary data.</text>
</comment>
<evidence type="ECO:0000313" key="2">
    <source>
        <dbReference type="Proteomes" id="UP000619078"/>
    </source>
</evidence>
<dbReference type="Proteomes" id="UP000619078">
    <property type="component" value="Unassembled WGS sequence"/>
</dbReference>
<reference evidence="1" key="1">
    <citation type="submission" date="2020-09" db="EMBL/GenBank/DDBJ databases">
        <title>Novel species of Mucilaginibacter isolated from a glacier on the Tibetan Plateau.</title>
        <authorList>
            <person name="Liu Q."/>
            <person name="Xin Y.-H."/>
        </authorList>
    </citation>
    <scope>NUCLEOTIDE SEQUENCE</scope>
    <source>
        <strain evidence="1">ZB1P21</strain>
    </source>
</reference>
<evidence type="ECO:0000313" key="1">
    <source>
        <dbReference type="EMBL" id="MBD1394448.1"/>
    </source>
</evidence>
<dbReference type="InterPro" id="IPR021272">
    <property type="entry name" value="DUF2851"/>
</dbReference>
<accession>A0A926S2S1</accession>
<gene>
    <name evidence="1" type="ORF">IDJ76_15165</name>
</gene>
<dbReference type="AlphaFoldDB" id="A0A926S2S1"/>
<dbReference type="RefSeq" id="WP_191164193.1">
    <property type="nucleotide sequence ID" value="NZ_JACWMX010000006.1"/>
</dbReference>
<dbReference type="Pfam" id="PF11013">
    <property type="entry name" value="DUF2851"/>
    <property type="match status" value="1"/>
</dbReference>
<organism evidence="1 2">
    <name type="scientific">Mucilaginibacter glaciei</name>
    <dbReference type="NCBI Taxonomy" id="2772109"/>
    <lineage>
        <taxon>Bacteria</taxon>
        <taxon>Pseudomonadati</taxon>
        <taxon>Bacteroidota</taxon>
        <taxon>Sphingobacteriia</taxon>
        <taxon>Sphingobacteriales</taxon>
        <taxon>Sphingobacteriaceae</taxon>
        <taxon>Mucilaginibacter</taxon>
    </lineage>
</organism>
<proteinExistence type="predicted"/>
<protein>
    <submittedName>
        <fullName evidence="1">DUF2851 family protein</fullName>
    </submittedName>
</protein>
<dbReference type="EMBL" id="JACWMX010000006">
    <property type="protein sequence ID" value="MBD1394448.1"/>
    <property type="molecule type" value="Genomic_DNA"/>
</dbReference>